<dbReference type="GO" id="GO:0004557">
    <property type="term" value="F:alpha-galactosidase activity"/>
    <property type="evidence" value="ECO:0007669"/>
    <property type="project" value="InterPro"/>
</dbReference>
<dbReference type="InterPro" id="IPR002252">
    <property type="entry name" value="Glyco_hydro_36"/>
</dbReference>
<dbReference type="Pfam" id="PF02065">
    <property type="entry name" value="Melibiase"/>
    <property type="match status" value="1"/>
</dbReference>
<dbReference type="OrthoDB" id="9758822at2"/>
<dbReference type="InterPro" id="IPR017853">
    <property type="entry name" value="GH"/>
</dbReference>
<dbReference type="SUPFAM" id="SSF51445">
    <property type="entry name" value="(Trans)glycosidases"/>
    <property type="match status" value="1"/>
</dbReference>
<dbReference type="InterPro" id="IPR050985">
    <property type="entry name" value="Alpha-glycosidase_related"/>
</dbReference>
<gene>
    <name evidence="1" type="ORF">EHS13_33380</name>
</gene>
<proteinExistence type="predicted"/>
<dbReference type="Gene3D" id="3.20.20.70">
    <property type="entry name" value="Aldolase class I"/>
    <property type="match status" value="1"/>
</dbReference>
<dbReference type="GO" id="GO:0016052">
    <property type="term" value="P:carbohydrate catabolic process"/>
    <property type="evidence" value="ECO:0007669"/>
    <property type="project" value="InterPro"/>
</dbReference>
<keyword evidence="2" id="KW-1185">Reference proteome</keyword>
<sequence>MSSLNVKLSNKWLERTMSIDANGVLKTSSIINKANNKELLLPGGEEFLFVAYYGELMRILRCEQFQYVSHDINQLADGSQAIFYLELKPQLASGASPFAVGGGANEIEDNVWCEWDNDLGNIKVEVIFRIYEDHPVIRKKLRIINGDKVEIRLQDLAWEDVKLQKGLNRHVQYHYFTRQALQVTDSMDDCVMAVTWDGEDHGLLVATEAPGAMKRMELFKNEDKVRLLYNNSEETIFEWTLGRNETFETDAGFLVTFCGNWQDAVDGVYHQFVADKLAICRVDTVPGFTMNTWETFYNEINEQIVLENIEIAAELGMDAYQLDCGWYEAHGNYVPHSLKFPNGLEPIKAACDKHNMRLGLWMSVPVVAVNSPVALSHPEWFLSDENGDKGFMVAWKDTGIMCLQSDYKYWILEQMDAVIKKYGVELLKLDLAAVRDPYNPGKSIGCHSRNHHHPTQKSSNLGIYRSMFWIMDELRARNPNCLIDLTFELYGVLHGTDLAHVQHAHQNWIANQDTPYLDPFRRLLHTRSRIVPSYTLNFGSCHLTEAAAEQYGFWSALLSHGLYYGDLRKLSVAQKKHYQKWIAWVKAYRSELDFYAYSKVSNIFDAPDTPDHVDRRFNRYSFYEAGRVASQAARWDGTAKLNNEGEGLILIFRPSTCSIEESFIPFPWMRKNRSYQIVDVLAEKIMGSYMGDELCTGITLKMPLAQSVLVLQCKISE</sequence>
<dbReference type="KEGG" id="ppsc:EHS13_33380"/>
<organism evidence="1 2">
    <name type="scientific">Paenibacillus psychroresistens</name>
    <dbReference type="NCBI Taxonomy" id="1778678"/>
    <lineage>
        <taxon>Bacteria</taxon>
        <taxon>Bacillati</taxon>
        <taxon>Bacillota</taxon>
        <taxon>Bacilli</taxon>
        <taxon>Bacillales</taxon>
        <taxon>Paenibacillaceae</taxon>
        <taxon>Paenibacillus</taxon>
    </lineage>
</organism>
<dbReference type="RefSeq" id="WP_155704572.1">
    <property type="nucleotide sequence ID" value="NZ_CP034235.1"/>
</dbReference>
<dbReference type="InterPro" id="IPR013785">
    <property type="entry name" value="Aldolase_TIM"/>
</dbReference>
<name>A0A6B8RWC1_9BACL</name>
<dbReference type="EMBL" id="CP034235">
    <property type="protein sequence ID" value="QGQ99408.1"/>
    <property type="molecule type" value="Genomic_DNA"/>
</dbReference>
<reference evidence="2" key="1">
    <citation type="submission" date="2018-11" db="EMBL/GenBank/DDBJ databases">
        <title>Complete genome sequence of Paenibacillus sp. ML311-T8.</title>
        <authorList>
            <person name="Nam Y.-D."/>
            <person name="Kang J."/>
            <person name="Chung W.-H."/>
            <person name="Park Y.S."/>
        </authorList>
    </citation>
    <scope>NUCLEOTIDE SEQUENCE [LARGE SCALE GENOMIC DNA]</scope>
    <source>
        <strain evidence="2">ML311-T8</strain>
    </source>
</reference>
<protein>
    <submittedName>
        <fullName evidence="1">Alpha-galactosidase</fullName>
    </submittedName>
</protein>
<evidence type="ECO:0000313" key="1">
    <source>
        <dbReference type="EMBL" id="QGQ99408.1"/>
    </source>
</evidence>
<dbReference type="PANTHER" id="PTHR43053">
    <property type="entry name" value="GLYCOSIDASE FAMILY 31"/>
    <property type="match status" value="1"/>
</dbReference>
<accession>A0A6B8RWC1</accession>
<dbReference type="AlphaFoldDB" id="A0A6B8RWC1"/>
<dbReference type="CDD" id="cd14791">
    <property type="entry name" value="GH36"/>
    <property type="match status" value="1"/>
</dbReference>
<evidence type="ECO:0000313" key="2">
    <source>
        <dbReference type="Proteomes" id="UP000426246"/>
    </source>
</evidence>
<dbReference type="Proteomes" id="UP000426246">
    <property type="component" value="Chromosome"/>
</dbReference>